<dbReference type="Pfam" id="PF05130">
    <property type="entry name" value="FlgN"/>
    <property type="match status" value="1"/>
</dbReference>
<dbReference type="GO" id="GO:0044780">
    <property type="term" value="P:bacterial-type flagellum assembly"/>
    <property type="evidence" value="ECO:0007669"/>
    <property type="project" value="InterPro"/>
</dbReference>
<reference evidence="2 3" key="1">
    <citation type="submission" date="2018-06" db="EMBL/GenBank/DDBJ databases">
        <authorList>
            <consortium name="Pathogen Informatics"/>
            <person name="Doyle S."/>
        </authorList>
    </citation>
    <scope>NUCLEOTIDE SEQUENCE [LARGE SCALE GENOMIC DNA]</scope>
    <source>
        <strain evidence="2 3">NCTC9836</strain>
    </source>
</reference>
<gene>
    <name evidence="2" type="ORF">NCTC9836_01838</name>
</gene>
<dbReference type="OrthoDB" id="1755640at2"/>
<dbReference type="Proteomes" id="UP000254664">
    <property type="component" value="Unassembled WGS sequence"/>
</dbReference>
<sequence length="136" mass="15840">MKIELKDIINEESICLKDLLNLLEKQHEYILKDEVFKLEAIVEHIENCNKTIAKAEVKRRAVTKGRAMSEIIKELNDEELEDSYRDIKGFVESLVLQKDFNESLLKQKIGYTTKMLNIINPKRQNTTYNSLGRVGK</sequence>
<dbReference type="AlphaFoldDB" id="A0A381J8Q2"/>
<evidence type="ECO:0000313" key="3">
    <source>
        <dbReference type="Proteomes" id="UP000254664"/>
    </source>
</evidence>
<keyword evidence="3" id="KW-1185">Reference proteome</keyword>
<dbReference type="SUPFAM" id="SSF140566">
    <property type="entry name" value="FlgN-like"/>
    <property type="match status" value="1"/>
</dbReference>
<keyword evidence="1" id="KW-1005">Bacterial flagellum biogenesis</keyword>
<dbReference type="InterPro" id="IPR007809">
    <property type="entry name" value="FlgN-like"/>
</dbReference>
<dbReference type="Gene3D" id="1.20.58.300">
    <property type="entry name" value="FlgN-like"/>
    <property type="match status" value="1"/>
</dbReference>
<protein>
    <submittedName>
        <fullName evidence="2">FlgN protein</fullName>
    </submittedName>
</protein>
<name>A0A381J8Q2_9CLOT</name>
<evidence type="ECO:0000313" key="2">
    <source>
        <dbReference type="EMBL" id="SUY47505.1"/>
    </source>
</evidence>
<organism evidence="2 3">
    <name type="scientific">Clostridium putrefaciens</name>
    <dbReference type="NCBI Taxonomy" id="99675"/>
    <lineage>
        <taxon>Bacteria</taxon>
        <taxon>Bacillati</taxon>
        <taxon>Bacillota</taxon>
        <taxon>Clostridia</taxon>
        <taxon>Eubacteriales</taxon>
        <taxon>Clostridiaceae</taxon>
        <taxon>Clostridium</taxon>
    </lineage>
</organism>
<dbReference type="EMBL" id="UFWZ01000001">
    <property type="protein sequence ID" value="SUY47505.1"/>
    <property type="molecule type" value="Genomic_DNA"/>
</dbReference>
<dbReference type="InterPro" id="IPR036679">
    <property type="entry name" value="FlgN-like_sf"/>
</dbReference>
<accession>A0A381J8Q2</accession>
<dbReference type="RefSeq" id="WP_115641461.1">
    <property type="nucleotide sequence ID" value="NZ_UFWZ01000001.1"/>
</dbReference>
<evidence type="ECO:0000256" key="1">
    <source>
        <dbReference type="ARBA" id="ARBA00022795"/>
    </source>
</evidence>
<proteinExistence type="predicted"/>